<evidence type="ECO:0000259" key="2">
    <source>
        <dbReference type="Pfam" id="PF00535"/>
    </source>
</evidence>
<organism evidence="3 4">
    <name type="scientific">Butyricimonas hominis</name>
    <dbReference type="NCBI Taxonomy" id="2763032"/>
    <lineage>
        <taxon>Bacteria</taxon>
        <taxon>Pseudomonadati</taxon>
        <taxon>Bacteroidota</taxon>
        <taxon>Bacteroidia</taxon>
        <taxon>Bacteroidales</taxon>
        <taxon>Odoribacteraceae</taxon>
        <taxon>Butyricimonas</taxon>
    </lineage>
</organism>
<keyword evidence="1" id="KW-1133">Transmembrane helix</keyword>
<gene>
    <name evidence="3" type="ORF">H8S64_12145</name>
</gene>
<dbReference type="RefSeq" id="WP_186976287.1">
    <property type="nucleotide sequence ID" value="NZ_JACOOH010000005.1"/>
</dbReference>
<dbReference type="Pfam" id="PF00535">
    <property type="entry name" value="Glycos_transf_2"/>
    <property type="match status" value="1"/>
</dbReference>
<evidence type="ECO:0000256" key="1">
    <source>
        <dbReference type="SAM" id="Phobius"/>
    </source>
</evidence>
<dbReference type="Gene3D" id="3.90.550.10">
    <property type="entry name" value="Spore Coat Polysaccharide Biosynthesis Protein SpsA, Chain A"/>
    <property type="match status" value="1"/>
</dbReference>
<dbReference type="EMBL" id="JACOOH010000005">
    <property type="protein sequence ID" value="MBC5621849.1"/>
    <property type="molecule type" value="Genomic_DNA"/>
</dbReference>
<dbReference type="PANTHER" id="PTHR43685:SF2">
    <property type="entry name" value="GLYCOSYLTRANSFERASE 2-LIKE DOMAIN-CONTAINING PROTEIN"/>
    <property type="match status" value="1"/>
</dbReference>
<protein>
    <submittedName>
        <fullName evidence="3">Glycosyltransferase</fullName>
    </submittedName>
</protein>
<feature type="domain" description="Glycosyltransferase 2-like" evidence="2">
    <location>
        <begin position="13"/>
        <end position="121"/>
    </location>
</feature>
<accession>A0ABR7D1N6</accession>
<dbReference type="InterPro" id="IPR029044">
    <property type="entry name" value="Nucleotide-diphossugar_trans"/>
</dbReference>
<dbReference type="Proteomes" id="UP000646484">
    <property type="component" value="Unassembled WGS sequence"/>
</dbReference>
<dbReference type="InterPro" id="IPR001173">
    <property type="entry name" value="Glyco_trans_2-like"/>
</dbReference>
<proteinExistence type="predicted"/>
<dbReference type="PANTHER" id="PTHR43685">
    <property type="entry name" value="GLYCOSYLTRANSFERASE"/>
    <property type="match status" value="1"/>
</dbReference>
<evidence type="ECO:0000313" key="3">
    <source>
        <dbReference type="EMBL" id="MBC5621849.1"/>
    </source>
</evidence>
<keyword evidence="1" id="KW-0472">Membrane</keyword>
<evidence type="ECO:0000313" key="4">
    <source>
        <dbReference type="Proteomes" id="UP000646484"/>
    </source>
</evidence>
<keyword evidence="4" id="KW-1185">Reference proteome</keyword>
<dbReference type="SUPFAM" id="SSF53448">
    <property type="entry name" value="Nucleotide-diphospho-sugar transferases"/>
    <property type="match status" value="1"/>
</dbReference>
<dbReference type="InterPro" id="IPR050834">
    <property type="entry name" value="Glycosyltransf_2"/>
</dbReference>
<reference evidence="3 4" key="1">
    <citation type="submission" date="2020-08" db="EMBL/GenBank/DDBJ databases">
        <title>Genome public.</title>
        <authorList>
            <person name="Liu C."/>
            <person name="Sun Q."/>
        </authorList>
    </citation>
    <scope>NUCLEOTIDE SEQUENCE [LARGE SCALE GENOMIC DNA]</scope>
    <source>
        <strain evidence="3 4">NSJ-56</strain>
    </source>
</reference>
<feature type="transmembrane region" description="Helical" evidence="1">
    <location>
        <begin position="291"/>
        <end position="309"/>
    </location>
</feature>
<name>A0ABR7D1N6_9BACT</name>
<comment type="caution">
    <text evidence="3">The sequence shown here is derived from an EMBL/GenBank/DDBJ whole genome shotgun (WGS) entry which is preliminary data.</text>
</comment>
<keyword evidence="1" id="KW-0812">Transmembrane</keyword>
<sequence length="320" mass="38055">MNNLYIEKLPLVSIVVVTYNSAKYVLDVLECIKEQTYANIELIISDDASQDETLDVCKNWIEHNRDRFKFFQLLCSSQNTGTAGNINRGIGVVHGDWIKLMAADDIIYPDYLTKVIHYILDSQGLIKILYTNLSIFNDSPFHDTQIGIPSQGTYFTSNMITAQEQNQVLLRFNPIFAVGLILSRDIFRIVNNYDERFPLCEDWFFWFRVTRQNIKIYYYNINGVGYRKHIDSVQKKRKDVFLSRYELDKQKGISEMFLQEYPFIERILVRWMLCVDMKLYIFFKNKRNRKILFLKFLLCCIPNLFLKIIRYKYYKMISPL</sequence>